<feature type="non-terminal residue" evidence="1">
    <location>
        <position position="189"/>
    </location>
</feature>
<comment type="caution">
    <text evidence="1">The sequence shown here is derived from an EMBL/GenBank/DDBJ whole genome shotgun (WGS) entry which is preliminary data.</text>
</comment>
<dbReference type="AlphaFoldDB" id="A0A6S7KQP3"/>
<proteinExistence type="predicted"/>
<dbReference type="Proteomes" id="UP001152795">
    <property type="component" value="Unassembled WGS sequence"/>
</dbReference>
<reference evidence="1" key="1">
    <citation type="submission" date="2020-04" db="EMBL/GenBank/DDBJ databases">
        <authorList>
            <person name="Alioto T."/>
            <person name="Alioto T."/>
            <person name="Gomez Garrido J."/>
        </authorList>
    </citation>
    <scope>NUCLEOTIDE SEQUENCE</scope>
    <source>
        <strain evidence="1">A484AB</strain>
    </source>
</reference>
<name>A0A6S7KQP3_PARCT</name>
<gene>
    <name evidence="1" type="ORF">PACLA_8A056389</name>
</gene>
<organism evidence="1 2">
    <name type="scientific">Paramuricea clavata</name>
    <name type="common">Red gorgonian</name>
    <name type="synonym">Violescent sea-whip</name>
    <dbReference type="NCBI Taxonomy" id="317549"/>
    <lineage>
        <taxon>Eukaryota</taxon>
        <taxon>Metazoa</taxon>
        <taxon>Cnidaria</taxon>
        <taxon>Anthozoa</taxon>
        <taxon>Octocorallia</taxon>
        <taxon>Malacalcyonacea</taxon>
        <taxon>Plexauridae</taxon>
        <taxon>Paramuricea</taxon>
    </lineage>
</organism>
<evidence type="ECO:0000313" key="2">
    <source>
        <dbReference type="Proteomes" id="UP001152795"/>
    </source>
</evidence>
<dbReference type="EMBL" id="CACRXK020016027">
    <property type="protein sequence ID" value="CAB4029232.1"/>
    <property type="molecule type" value="Genomic_DNA"/>
</dbReference>
<keyword evidence="2" id="KW-1185">Reference proteome</keyword>
<sequence length="189" mass="22054">SQQKVNNLWTDRPLLLTFHILKLVPPLETISNRIRSRLPVPIAAKESDTFILLSQLVEAWATSASQYLHSKLFCEDFNVEENLLRKHTRLRTQFLLLSCRIDCRRISDYPLYNEKLLKFFADWISKSVNPVKTKEVKCNMFNITTVRESKELQQSNKINNLNTNRSFSHCSQVRELTAHAGTDRHVPML</sequence>
<accession>A0A6S7KQP3</accession>
<protein>
    <submittedName>
        <fullName evidence="1">Uncharacterized protein</fullName>
    </submittedName>
</protein>
<evidence type="ECO:0000313" key="1">
    <source>
        <dbReference type="EMBL" id="CAB4029232.1"/>
    </source>
</evidence>
<feature type="non-terminal residue" evidence="1">
    <location>
        <position position="1"/>
    </location>
</feature>